<dbReference type="InterPro" id="IPR036388">
    <property type="entry name" value="WH-like_DNA-bd_sf"/>
</dbReference>
<evidence type="ECO:0000313" key="6">
    <source>
        <dbReference type="Proteomes" id="UP000655366"/>
    </source>
</evidence>
<dbReference type="Gene3D" id="1.10.10.10">
    <property type="entry name" value="Winged helix-like DNA-binding domain superfamily/Winged helix DNA-binding domain"/>
    <property type="match status" value="1"/>
</dbReference>
<dbReference type="PROSITE" id="PS50949">
    <property type="entry name" value="HTH_GNTR"/>
    <property type="match status" value="1"/>
</dbReference>
<keyword evidence="3" id="KW-0804">Transcription</keyword>
<dbReference type="Proteomes" id="UP000655366">
    <property type="component" value="Unassembled WGS sequence"/>
</dbReference>
<dbReference type="PANTHER" id="PTHR43537">
    <property type="entry name" value="TRANSCRIPTIONAL REGULATOR, GNTR FAMILY"/>
    <property type="match status" value="1"/>
</dbReference>
<dbReference type="Pfam" id="PF00392">
    <property type="entry name" value="GntR"/>
    <property type="match status" value="1"/>
</dbReference>
<dbReference type="Gene3D" id="1.20.120.530">
    <property type="entry name" value="GntR ligand-binding domain-like"/>
    <property type="match status" value="1"/>
</dbReference>
<dbReference type="RefSeq" id="WP_196398644.1">
    <property type="nucleotide sequence ID" value="NZ_JADNYM010000037.1"/>
</dbReference>
<feature type="domain" description="HTH gntR-type" evidence="4">
    <location>
        <begin position="14"/>
        <end position="81"/>
    </location>
</feature>
<proteinExistence type="predicted"/>
<dbReference type="SUPFAM" id="SSF46785">
    <property type="entry name" value="Winged helix' DNA-binding domain"/>
    <property type="match status" value="1"/>
</dbReference>
<dbReference type="InterPro" id="IPR008920">
    <property type="entry name" value="TF_FadR/GntR_C"/>
</dbReference>
<dbReference type="SUPFAM" id="SSF48008">
    <property type="entry name" value="GntR ligand-binding domain-like"/>
    <property type="match status" value="1"/>
</dbReference>
<keyword evidence="6" id="KW-1185">Reference proteome</keyword>
<dbReference type="InterPro" id="IPR011711">
    <property type="entry name" value="GntR_C"/>
</dbReference>
<evidence type="ECO:0000256" key="2">
    <source>
        <dbReference type="ARBA" id="ARBA00023125"/>
    </source>
</evidence>
<dbReference type="SMART" id="SM00895">
    <property type="entry name" value="FCD"/>
    <property type="match status" value="1"/>
</dbReference>
<accession>A0A931CXD6</accession>
<evidence type="ECO:0000256" key="3">
    <source>
        <dbReference type="ARBA" id="ARBA00023163"/>
    </source>
</evidence>
<dbReference type="SMART" id="SM00345">
    <property type="entry name" value="HTH_GNTR"/>
    <property type="match status" value="1"/>
</dbReference>
<dbReference type="GO" id="GO:0003700">
    <property type="term" value="F:DNA-binding transcription factor activity"/>
    <property type="evidence" value="ECO:0007669"/>
    <property type="project" value="InterPro"/>
</dbReference>
<evidence type="ECO:0000313" key="5">
    <source>
        <dbReference type="EMBL" id="MBG0741713.1"/>
    </source>
</evidence>
<comment type="caution">
    <text evidence="5">The sequence shown here is derived from an EMBL/GenBank/DDBJ whole genome shotgun (WGS) entry which is preliminary data.</text>
</comment>
<dbReference type="GO" id="GO:0003677">
    <property type="term" value="F:DNA binding"/>
    <property type="evidence" value="ECO:0007669"/>
    <property type="project" value="UniProtKB-KW"/>
</dbReference>
<sequence length="237" mass="25845">MTTHHEPMVSERDVPAAEAVRSSMRRAITAGRLRPGSRLVDQVLATEYAVSRNTVRDALKQLTMDGLVVSVRNAGSSVRALSAGDIHDIYTARRLLETGAIAQSSNAPDLLLQQMELAAASSEKHMQSGDWNNVGTSSLAFHQSVVRLAGSERLDAFFENLAAQLRLAFAVMPDESAFQVSWVGRDRDIADLILSGRRDEATAQLTDYLNESEAQLTDGVRAAVRTHAKLTNIERTS</sequence>
<keyword evidence="2" id="KW-0238">DNA-binding</keyword>
<dbReference type="EMBL" id="JADNYM010000037">
    <property type="protein sequence ID" value="MBG0741713.1"/>
    <property type="molecule type" value="Genomic_DNA"/>
</dbReference>
<gene>
    <name evidence="5" type="ORF">IV500_20360</name>
</gene>
<dbReference type="PRINTS" id="PR00035">
    <property type="entry name" value="HTHGNTR"/>
</dbReference>
<dbReference type="InterPro" id="IPR000524">
    <property type="entry name" value="Tscrpt_reg_HTH_GntR"/>
</dbReference>
<protein>
    <submittedName>
        <fullName evidence="5">GntR family transcriptional regulator</fullName>
    </submittedName>
</protein>
<organism evidence="5 6">
    <name type="scientific">Arthrobacter terrae</name>
    <dbReference type="NCBI Taxonomy" id="2935737"/>
    <lineage>
        <taxon>Bacteria</taxon>
        <taxon>Bacillati</taxon>
        <taxon>Actinomycetota</taxon>
        <taxon>Actinomycetes</taxon>
        <taxon>Micrococcales</taxon>
        <taxon>Micrococcaceae</taxon>
        <taxon>Arthrobacter</taxon>
    </lineage>
</organism>
<dbReference type="PANTHER" id="PTHR43537:SF45">
    <property type="entry name" value="GNTR FAMILY REGULATORY PROTEIN"/>
    <property type="match status" value="1"/>
</dbReference>
<dbReference type="AlphaFoldDB" id="A0A931CXD6"/>
<dbReference type="CDD" id="cd07377">
    <property type="entry name" value="WHTH_GntR"/>
    <property type="match status" value="1"/>
</dbReference>
<evidence type="ECO:0000256" key="1">
    <source>
        <dbReference type="ARBA" id="ARBA00023015"/>
    </source>
</evidence>
<name>A0A931CXD6_9MICC</name>
<dbReference type="InterPro" id="IPR036390">
    <property type="entry name" value="WH_DNA-bd_sf"/>
</dbReference>
<evidence type="ECO:0000259" key="4">
    <source>
        <dbReference type="PROSITE" id="PS50949"/>
    </source>
</evidence>
<dbReference type="Pfam" id="PF07729">
    <property type="entry name" value="FCD"/>
    <property type="match status" value="1"/>
</dbReference>
<keyword evidence="1" id="KW-0805">Transcription regulation</keyword>
<reference evidence="5 6" key="1">
    <citation type="submission" date="2020-11" db="EMBL/GenBank/DDBJ databases">
        <title>Arthrobacter antarcticus sp. nov., isolated from Antarctic Soil.</title>
        <authorList>
            <person name="Li J."/>
        </authorList>
    </citation>
    <scope>NUCLEOTIDE SEQUENCE [LARGE SCALE GENOMIC DNA]</scope>
    <source>
        <strain evidence="5 6">Z1-20</strain>
    </source>
</reference>